<feature type="domain" description="DUF4365" evidence="1">
    <location>
        <begin position="21"/>
        <end position="140"/>
    </location>
</feature>
<dbReference type="PATRIC" id="fig|595434.4.peg.5030"/>
<dbReference type="InterPro" id="IPR025375">
    <property type="entry name" value="DUF4365"/>
</dbReference>
<dbReference type="STRING" id="595434.RISK_005295"/>
<reference evidence="2" key="1">
    <citation type="submission" date="2015-05" db="EMBL/GenBank/DDBJ databases">
        <title>Permanent draft genome of Rhodopirellula islandicus K833.</title>
        <authorList>
            <person name="Kizina J."/>
            <person name="Richter M."/>
            <person name="Glockner F.O."/>
            <person name="Harder J."/>
        </authorList>
    </citation>
    <scope>NUCLEOTIDE SEQUENCE [LARGE SCALE GENOMIC DNA]</scope>
    <source>
        <strain evidence="2">K833</strain>
    </source>
</reference>
<dbReference type="AlphaFoldDB" id="A0A0J1E9T9"/>
<proteinExistence type="predicted"/>
<name>A0A0J1E9T9_RHOIS</name>
<evidence type="ECO:0000313" key="2">
    <source>
        <dbReference type="EMBL" id="KLU02229.1"/>
    </source>
</evidence>
<keyword evidence="3" id="KW-1185">Reference proteome</keyword>
<dbReference type="OrthoDB" id="5141067at2"/>
<organism evidence="2 3">
    <name type="scientific">Rhodopirellula islandica</name>
    <dbReference type="NCBI Taxonomy" id="595434"/>
    <lineage>
        <taxon>Bacteria</taxon>
        <taxon>Pseudomonadati</taxon>
        <taxon>Planctomycetota</taxon>
        <taxon>Planctomycetia</taxon>
        <taxon>Pirellulales</taxon>
        <taxon>Pirellulaceae</taxon>
        <taxon>Rhodopirellula</taxon>
    </lineage>
</organism>
<dbReference type="RefSeq" id="WP_047816373.1">
    <property type="nucleotide sequence ID" value="NZ_LECT01000044.1"/>
</dbReference>
<dbReference type="Pfam" id="PF14280">
    <property type="entry name" value="DUF4365"/>
    <property type="match status" value="1"/>
</dbReference>
<dbReference type="EMBL" id="LECT01000044">
    <property type="protein sequence ID" value="KLU02229.1"/>
    <property type="molecule type" value="Genomic_DNA"/>
</dbReference>
<evidence type="ECO:0000313" key="3">
    <source>
        <dbReference type="Proteomes" id="UP000036367"/>
    </source>
</evidence>
<sequence>MAKRRREHEIGDRAVKIALSRAPDHWVHQEQNRDYGVDLKFEVFRDERHSGFEFGVQVRGTEKVKKSKKGDFISCAIEVENLVDHVDKRRYPIYLFHVDVVNAKTYWTFLQEHARELSRKWRWQKEVTIRLPVSQNLDDLEDFESHFNQHLEFMKELHPSSVEAALRRARNEYSSLDNRFELNVASTGEYLRLNFTPKEPVKLALKMSQQDAETLRRFEQRENSVEFNAEVSGSKLMEEMGIGRISLRRRPDTGFSIKIVGFESRRPVASIDLTETRVSGGTTEVRIETSESHPITVNGIWKLGSSSVPTTQWNCSLAKWNSHRILDLPHFDATLAFFRKLGDCDSVQTIITKDNVQLPSIPVPVPGQLTHIGHALEMLSKSRELAYHYKLNPPLDLDCDLSDIDVLHWLTFDRKRRHTSHIFFLDDDPSLALAAVDRKSLPNKSKRFECPGLRQVFSSLTFDLFGEPIELGPITLEYRDIETRLKEDASHIAKLREDQVLLEFVGGKRMTVEGYLDNLGKQPIDS</sequence>
<accession>A0A0J1E9T9</accession>
<dbReference type="Proteomes" id="UP000036367">
    <property type="component" value="Unassembled WGS sequence"/>
</dbReference>
<comment type="caution">
    <text evidence="2">The sequence shown here is derived from an EMBL/GenBank/DDBJ whole genome shotgun (WGS) entry which is preliminary data.</text>
</comment>
<protein>
    <recommendedName>
        <fullName evidence="1">DUF4365 domain-containing protein</fullName>
    </recommendedName>
</protein>
<evidence type="ECO:0000259" key="1">
    <source>
        <dbReference type="Pfam" id="PF14280"/>
    </source>
</evidence>
<gene>
    <name evidence="2" type="ORF">RISK_005295</name>
</gene>